<dbReference type="Proteomes" id="UP001310890">
    <property type="component" value="Unassembled WGS sequence"/>
</dbReference>
<gene>
    <name evidence="2" type="ORF">LTR62_005497</name>
</gene>
<feature type="compositionally biased region" description="Basic and acidic residues" evidence="1">
    <location>
        <begin position="362"/>
        <end position="408"/>
    </location>
</feature>
<evidence type="ECO:0000256" key="1">
    <source>
        <dbReference type="SAM" id="MobiDB-lite"/>
    </source>
</evidence>
<feature type="compositionally biased region" description="Polar residues" evidence="1">
    <location>
        <begin position="133"/>
        <end position="145"/>
    </location>
</feature>
<feature type="compositionally biased region" description="Acidic residues" evidence="1">
    <location>
        <begin position="251"/>
        <end position="262"/>
    </location>
</feature>
<feature type="region of interest" description="Disordered" evidence="1">
    <location>
        <begin position="1"/>
        <end position="36"/>
    </location>
</feature>
<feature type="region of interest" description="Disordered" evidence="1">
    <location>
        <begin position="197"/>
        <end position="262"/>
    </location>
</feature>
<name>A0AAN7YNI8_9PEZI</name>
<organism evidence="2 3">
    <name type="scientific">Meristemomyces frigidus</name>
    <dbReference type="NCBI Taxonomy" id="1508187"/>
    <lineage>
        <taxon>Eukaryota</taxon>
        <taxon>Fungi</taxon>
        <taxon>Dikarya</taxon>
        <taxon>Ascomycota</taxon>
        <taxon>Pezizomycotina</taxon>
        <taxon>Dothideomycetes</taxon>
        <taxon>Dothideomycetidae</taxon>
        <taxon>Mycosphaerellales</taxon>
        <taxon>Teratosphaeriaceae</taxon>
        <taxon>Meristemomyces</taxon>
    </lineage>
</organism>
<feature type="compositionally biased region" description="Polar residues" evidence="1">
    <location>
        <begin position="342"/>
        <end position="361"/>
    </location>
</feature>
<feature type="compositionally biased region" description="Polar residues" evidence="1">
    <location>
        <begin position="13"/>
        <end position="36"/>
    </location>
</feature>
<evidence type="ECO:0000313" key="2">
    <source>
        <dbReference type="EMBL" id="KAK5110959.1"/>
    </source>
</evidence>
<comment type="caution">
    <text evidence="2">The sequence shown here is derived from an EMBL/GenBank/DDBJ whole genome shotgun (WGS) entry which is preliminary data.</text>
</comment>
<dbReference type="AlphaFoldDB" id="A0AAN7YNI8"/>
<feature type="region of interest" description="Disordered" evidence="1">
    <location>
        <begin position="78"/>
        <end position="171"/>
    </location>
</feature>
<sequence>MAIPYQQRGAGRSGNSYVDRSTPYTAHSIRAPQNSASLATRLNDEYRAGTASTKIHSNSSAIYASRPTIQTVNEKKMGSYTGTATLPPRQRSISGHSKLHKRAGSGASLPTPPSPMLNSQFTTPFATYEEPHTNVSPAPSSSSTPKLKPFRKMSREKSEEQGRLDLSKSTVENERLAGLGIHQLGARSSSEVLYPSTAARSGTHGRTTSGGSHGSTGSGSYKPNQPFVHPMRQTPRPYLSNTGSASTSFVNEEEADESDDLVDDDFRLGHGFRSRRSVSISSVPTIAPTPLSQSITADDLRIVPKLTCTSQTNLSIRSGKSGKSTKSKYGRSRRETRPSFDLPTTTSSRTSFDKTFSFVSRKSTDPEPQNRDERIRAARQKFEEKEAIKDRKVAKEEDKRRKLEDAKLRRQQKTSPQLPTTTTATRPKITKQNRSHTEARKDSKNDSRSDDEKVFSRNYEELRPEHPTALPRYGLEPDLSEKLHETSRASARRPAPQAGWVRFSAWWQTRMLGCGGR</sequence>
<reference evidence="2" key="1">
    <citation type="submission" date="2023-08" db="EMBL/GenBank/DDBJ databases">
        <title>Black Yeasts Isolated from many extreme environments.</title>
        <authorList>
            <person name="Coleine C."/>
            <person name="Stajich J.E."/>
            <person name="Selbmann L."/>
        </authorList>
    </citation>
    <scope>NUCLEOTIDE SEQUENCE</scope>
    <source>
        <strain evidence="2">CCFEE 5401</strain>
    </source>
</reference>
<evidence type="ECO:0000313" key="3">
    <source>
        <dbReference type="Proteomes" id="UP001310890"/>
    </source>
</evidence>
<feature type="compositionally biased region" description="Polar residues" evidence="1">
    <location>
        <begin position="116"/>
        <end position="125"/>
    </location>
</feature>
<dbReference type="EMBL" id="JAVRRL010000044">
    <property type="protein sequence ID" value="KAK5110959.1"/>
    <property type="molecule type" value="Genomic_DNA"/>
</dbReference>
<feature type="region of interest" description="Disordered" evidence="1">
    <location>
        <begin position="313"/>
        <end position="496"/>
    </location>
</feature>
<proteinExistence type="predicted"/>
<feature type="compositionally biased region" description="Basic and acidic residues" evidence="1">
    <location>
        <begin position="153"/>
        <end position="171"/>
    </location>
</feature>
<accession>A0AAN7YNI8</accession>
<feature type="compositionally biased region" description="Low complexity" evidence="1">
    <location>
        <begin position="413"/>
        <end position="427"/>
    </location>
</feature>
<feature type="compositionally biased region" description="Low complexity" evidence="1">
    <location>
        <begin position="200"/>
        <end position="210"/>
    </location>
</feature>
<feature type="compositionally biased region" description="Polar residues" evidence="1">
    <location>
        <begin position="239"/>
        <end position="250"/>
    </location>
</feature>
<protein>
    <submittedName>
        <fullName evidence="2">Uncharacterized protein</fullName>
    </submittedName>
</protein>
<feature type="compositionally biased region" description="Basic and acidic residues" evidence="1">
    <location>
        <begin position="435"/>
        <end position="466"/>
    </location>
</feature>